<dbReference type="RefSeq" id="WP_167672713.1">
    <property type="nucleotide sequence ID" value="NZ_JAATJS010000003.1"/>
</dbReference>
<keyword evidence="1" id="KW-1133">Transmembrane helix</keyword>
<evidence type="ECO:0000313" key="3">
    <source>
        <dbReference type="Proteomes" id="UP000707352"/>
    </source>
</evidence>
<dbReference type="EMBL" id="JAATJS010000003">
    <property type="protein sequence ID" value="NIX76801.1"/>
    <property type="molecule type" value="Genomic_DNA"/>
</dbReference>
<name>A0ABX0VEM7_9HYPH</name>
<comment type="caution">
    <text evidence="2">The sequence shown here is derived from an EMBL/GenBank/DDBJ whole genome shotgun (WGS) entry which is preliminary data.</text>
</comment>
<keyword evidence="1" id="KW-0472">Membrane</keyword>
<protein>
    <submittedName>
        <fullName evidence="2">Uncharacterized protein</fullName>
    </submittedName>
</protein>
<accession>A0ABX0VEM7</accession>
<keyword evidence="1" id="KW-0812">Transmembrane</keyword>
<keyword evidence="3" id="KW-1185">Reference proteome</keyword>
<evidence type="ECO:0000313" key="2">
    <source>
        <dbReference type="EMBL" id="NIX76801.1"/>
    </source>
</evidence>
<feature type="transmembrane region" description="Helical" evidence="1">
    <location>
        <begin position="30"/>
        <end position="52"/>
    </location>
</feature>
<gene>
    <name evidence="2" type="ORF">HB375_09265</name>
</gene>
<organism evidence="2 3">
    <name type="scientific">Microvirga terricola</name>
    <dbReference type="NCBI Taxonomy" id="2719797"/>
    <lineage>
        <taxon>Bacteria</taxon>
        <taxon>Pseudomonadati</taxon>
        <taxon>Pseudomonadota</taxon>
        <taxon>Alphaproteobacteria</taxon>
        <taxon>Hyphomicrobiales</taxon>
        <taxon>Methylobacteriaceae</taxon>
        <taxon>Microvirga</taxon>
    </lineage>
</organism>
<dbReference type="Proteomes" id="UP000707352">
    <property type="component" value="Unassembled WGS sequence"/>
</dbReference>
<proteinExistence type="predicted"/>
<sequence length="67" mass="6998">MNRSVAYRAFLIFLILTALAGVTGLASQVAIAGALALIAGSLSALMLLIALASPSHDPLPARVRRRR</sequence>
<reference evidence="2 3" key="1">
    <citation type="submission" date="2020-03" db="EMBL/GenBank/DDBJ databases">
        <title>The genome sequence of Microvirga sp. c23x22.</title>
        <authorList>
            <person name="Zhang X."/>
        </authorList>
    </citation>
    <scope>NUCLEOTIDE SEQUENCE [LARGE SCALE GENOMIC DNA]</scope>
    <source>
        <strain evidence="3">c23x22</strain>
    </source>
</reference>
<evidence type="ECO:0000256" key="1">
    <source>
        <dbReference type="SAM" id="Phobius"/>
    </source>
</evidence>